<dbReference type="Gene3D" id="1.10.10.10">
    <property type="entry name" value="Winged helix-like DNA-binding domain superfamily/Winged helix DNA-binding domain"/>
    <property type="match status" value="1"/>
</dbReference>
<evidence type="ECO:0000256" key="4">
    <source>
        <dbReference type="ARBA" id="ARBA00023163"/>
    </source>
</evidence>
<dbReference type="InterPro" id="IPR050950">
    <property type="entry name" value="HTH-type_LysR_regulators"/>
</dbReference>
<evidence type="ECO:0000259" key="5">
    <source>
        <dbReference type="PROSITE" id="PS50931"/>
    </source>
</evidence>
<comment type="similarity">
    <text evidence="1">Belongs to the LysR transcriptional regulatory family.</text>
</comment>
<dbReference type="InterPro" id="IPR005119">
    <property type="entry name" value="LysR_subst-bd"/>
</dbReference>
<evidence type="ECO:0000313" key="7">
    <source>
        <dbReference type="Proteomes" id="UP000233343"/>
    </source>
</evidence>
<sequence>MDLQQLEYFRTLAQTQHVTRSAEVLSISQSALSRSIARLEDEMGVPLFDRQGRTIRLNQFGQIFLERVENIMKEFNEGKKEIQDLLEPESGTISLGFLHTLSTNLIPDLISSFRMDYPKIKFKLGQGPSHILLDQLQSGEIDLCLIAPNDVKHPVRWEELWSEELFVIVPKNHKFANYQSIKLEQLANEPFIHLKKGFSLRITVEQLFQEVEITPDITFEGEEADTVAALVAAGLGISILPDLKGIDKSKLLQIPLSWPMSQRRIGLAWVEGRYISPANDKFKSFVFEKYNQTK</sequence>
<dbReference type="Proteomes" id="UP000233343">
    <property type="component" value="Unassembled WGS sequence"/>
</dbReference>
<dbReference type="EMBL" id="PISD01000058">
    <property type="protein sequence ID" value="PKG26813.1"/>
    <property type="molecule type" value="Genomic_DNA"/>
</dbReference>
<dbReference type="FunFam" id="1.10.10.10:FF:000001">
    <property type="entry name" value="LysR family transcriptional regulator"/>
    <property type="match status" value="1"/>
</dbReference>
<dbReference type="AlphaFoldDB" id="A0A2N0ZBB6"/>
<dbReference type="SUPFAM" id="SSF53850">
    <property type="entry name" value="Periplasmic binding protein-like II"/>
    <property type="match status" value="1"/>
</dbReference>
<dbReference type="RefSeq" id="WP_066193867.1">
    <property type="nucleotide sequence ID" value="NZ_JARMMB010000034.1"/>
</dbReference>
<dbReference type="PANTHER" id="PTHR30419:SF28">
    <property type="entry name" value="HTH-TYPE TRANSCRIPTIONAL REGULATOR BSDA"/>
    <property type="match status" value="1"/>
</dbReference>
<evidence type="ECO:0000313" key="6">
    <source>
        <dbReference type="EMBL" id="PKG26813.1"/>
    </source>
</evidence>
<dbReference type="CDD" id="cd08434">
    <property type="entry name" value="PBP2_GltC_like"/>
    <property type="match status" value="1"/>
</dbReference>
<dbReference type="Pfam" id="PF00126">
    <property type="entry name" value="HTH_1"/>
    <property type="match status" value="1"/>
</dbReference>
<feature type="domain" description="HTH lysR-type" evidence="5">
    <location>
        <begin position="1"/>
        <end position="58"/>
    </location>
</feature>
<dbReference type="SUPFAM" id="SSF46785">
    <property type="entry name" value="Winged helix' DNA-binding domain"/>
    <property type="match status" value="1"/>
</dbReference>
<dbReference type="InterPro" id="IPR036388">
    <property type="entry name" value="WH-like_DNA-bd_sf"/>
</dbReference>
<gene>
    <name evidence="6" type="ORF">CWS20_22240</name>
</gene>
<evidence type="ECO:0000256" key="3">
    <source>
        <dbReference type="ARBA" id="ARBA00023125"/>
    </source>
</evidence>
<dbReference type="Gene3D" id="3.40.190.290">
    <property type="match status" value="1"/>
</dbReference>
<reference evidence="6 7" key="1">
    <citation type="journal article" date="2010" name="Int. J. Syst. Evol. Microbiol.">
        <title>Bacillus horneckiae sp. nov., isolated from a spacecraft-assembly clean room.</title>
        <authorList>
            <person name="Vaishampayan P."/>
            <person name="Probst A."/>
            <person name="Krishnamurthi S."/>
            <person name="Ghosh S."/>
            <person name="Osman S."/>
            <person name="McDowall A."/>
            <person name="Ruckmani A."/>
            <person name="Mayilraj S."/>
            <person name="Venkateswaran K."/>
        </authorList>
    </citation>
    <scope>NUCLEOTIDE SEQUENCE [LARGE SCALE GENOMIC DNA]</scope>
    <source>
        <strain evidence="7">1PO1SC</strain>
    </source>
</reference>
<dbReference type="InterPro" id="IPR000847">
    <property type="entry name" value="LysR_HTH_N"/>
</dbReference>
<proteinExistence type="inferred from homology"/>
<dbReference type="PRINTS" id="PR00039">
    <property type="entry name" value="HTHLYSR"/>
</dbReference>
<keyword evidence="4" id="KW-0804">Transcription</keyword>
<dbReference type="PROSITE" id="PS50931">
    <property type="entry name" value="HTH_LYSR"/>
    <property type="match status" value="1"/>
</dbReference>
<organism evidence="6 7">
    <name type="scientific">Cytobacillus horneckiae</name>
    <dbReference type="NCBI Taxonomy" id="549687"/>
    <lineage>
        <taxon>Bacteria</taxon>
        <taxon>Bacillati</taxon>
        <taxon>Bacillota</taxon>
        <taxon>Bacilli</taxon>
        <taxon>Bacillales</taxon>
        <taxon>Bacillaceae</taxon>
        <taxon>Cytobacillus</taxon>
    </lineage>
</organism>
<evidence type="ECO:0000256" key="2">
    <source>
        <dbReference type="ARBA" id="ARBA00023015"/>
    </source>
</evidence>
<keyword evidence="2" id="KW-0805">Transcription regulation</keyword>
<dbReference type="GO" id="GO:0003677">
    <property type="term" value="F:DNA binding"/>
    <property type="evidence" value="ECO:0007669"/>
    <property type="project" value="UniProtKB-KW"/>
</dbReference>
<keyword evidence="7" id="KW-1185">Reference proteome</keyword>
<dbReference type="InterPro" id="IPR036390">
    <property type="entry name" value="WH_DNA-bd_sf"/>
</dbReference>
<dbReference type="Pfam" id="PF03466">
    <property type="entry name" value="LysR_substrate"/>
    <property type="match status" value="1"/>
</dbReference>
<dbReference type="GO" id="GO:0005829">
    <property type="term" value="C:cytosol"/>
    <property type="evidence" value="ECO:0007669"/>
    <property type="project" value="TreeGrafter"/>
</dbReference>
<name>A0A2N0ZBB6_9BACI</name>
<keyword evidence="3" id="KW-0238">DNA-binding</keyword>
<accession>A0A2N0ZBB6</accession>
<dbReference type="PANTHER" id="PTHR30419">
    <property type="entry name" value="HTH-TYPE TRANSCRIPTIONAL REGULATOR YBHD"/>
    <property type="match status" value="1"/>
</dbReference>
<dbReference type="GO" id="GO:0003700">
    <property type="term" value="F:DNA-binding transcription factor activity"/>
    <property type="evidence" value="ECO:0007669"/>
    <property type="project" value="InterPro"/>
</dbReference>
<evidence type="ECO:0000256" key="1">
    <source>
        <dbReference type="ARBA" id="ARBA00009437"/>
    </source>
</evidence>
<comment type="caution">
    <text evidence="6">The sequence shown here is derived from an EMBL/GenBank/DDBJ whole genome shotgun (WGS) entry which is preliminary data.</text>
</comment>
<protein>
    <submittedName>
        <fullName evidence="6">LysR family transcriptional regulator</fullName>
    </submittedName>
</protein>